<dbReference type="PANTHER" id="PTHR35333:SF3">
    <property type="entry name" value="BETA-LACTAMASE-TYPE TRANSPEPTIDASE FOLD CONTAINING PROTEIN"/>
    <property type="match status" value="1"/>
</dbReference>
<evidence type="ECO:0000256" key="6">
    <source>
        <dbReference type="RuleBase" id="RU361140"/>
    </source>
</evidence>
<accession>A0ABV9Z4H0</accession>
<dbReference type="EC" id="3.5.2.6" evidence="3 6"/>
<feature type="signal peptide" evidence="7">
    <location>
        <begin position="1"/>
        <end position="25"/>
    </location>
</feature>
<evidence type="ECO:0000313" key="10">
    <source>
        <dbReference type="Proteomes" id="UP001595796"/>
    </source>
</evidence>
<dbReference type="NCBIfam" id="NF033103">
    <property type="entry name" value="bla_class_A"/>
    <property type="match status" value="1"/>
</dbReference>
<keyword evidence="7" id="KW-0732">Signal</keyword>
<evidence type="ECO:0000259" key="8">
    <source>
        <dbReference type="Pfam" id="PF13354"/>
    </source>
</evidence>
<dbReference type="EMBL" id="JBHSJF010000008">
    <property type="protein sequence ID" value="MFC5069878.1"/>
    <property type="molecule type" value="Genomic_DNA"/>
</dbReference>
<comment type="similarity">
    <text evidence="2 6">Belongs to the class-A beta-lactamase family.</text>
</comment>
<keyword evidence="4 6" id="KW-0378">Hydrolase</keyword>
<evidence type="ECO:0000256" key="4">
    <source>
        <dbReference type="ARBA" id="ARBA00022801"/>
    </source>
</evidence>
<evidence type="ECO:0000256" key="2">
    <source>
        <dbReference type="ARBA" id="ARBA00009009"/>
    </source>
</evidence>
<dbReference type="Gene3D" id="3.40.710.10">
    <property type="entry name" value="DD-peptidase/beta-lactamase superfamily"/>
    <property type="match status" value="1"/>
</dbReference>
<dbReference type="Proteomes" id="UP001595796">
    <property type="component" value="Unassembled WGS sequence"/>
</dbReference>
<feature type="chain" id="PRO_5045259747" description="Beta-lactamase" evidence="7">
    <location>
        <begin position="26"/>
        <end position="289"/>
    </location>
</feature>
<dbReference type="RefSeq" id="WP_114957808.1">
    <property type="nucleotide sequence ID" value="NZ_JBHSJF010000008.1"/>
</dbReference>
<feature type="domain" description="Beta-lactamase class A catalytic" evidence="8">
    <location>
        <begin position="46"/>
        <end position="263"/>
    </location>
</feature>
<evidence type="ECO:0000313" key="9">
    <source>
        <dbReference type="EMBL" id="MFC5069878.1"/>
    </source>
</evidence>
<dbReference type="InterPro" id="IPR023650">
    <property type="entry name" value="Beta-lactam_class-A_AS"/>
</dbReference>
<name>A0ABV9Z4H0_9HYPH</name>
<evidence type="ECO:0000256" key="7">
    <source>
        <dbReference type="SAM" id="SignalP"/>
    </source>
</evidence>
<keyword evidence="5 6" id="KW-0046">Antibiotic resistance</keyword>
<protein>
    <recommendedName>
        <fullName evidence="3 6">Beta-lactamase</fullName>
        <ecNumber evidence="3 6">3.5.2.6</ecNumber>
    </recommendedName>
</protein>
<dbReference type="PROSITE" id="PS00146">
    <property type="entry name" value="BETA_LACTAMASE_A"/>
    <property type="match status" value="1"/>
</dbReference>
<reference evidence="10" key="1">
    <citation type="journal article" date="2019" name="Int. J. Syst. Evol. Microbiol.">
        <title>The Global Catalogue of Microorganisms (GCM) 10K type strain sequencing project: providing services to taxonomists for standard genome sequencing and annotation.</title>
        <authorList>
            <consortium name="The Broad Institute Genomics Platform"/>
            <consortium name="The Broad Institute Genome Sequencing Center for Infectious Disease"/>
            <person name="Wu L."/>
            <person name="Ma J."/>
        </authorList>
    </citation>
    <scope>NUCLEOTIDE SEQUENCE [LARGE SCALE GENOMIC DNA]</scope>
    <source>
        <strain evidence="10">CGMCC 1.16444</strain>
    </source>
</reference>
<keyword evidence="10" id="KW-1185">Reference proteome</keyword>
<evidence type="ECO:0000256" key="5">
    <source>
        <dbReference type="ARBA" id="ARBA00023251"/>
    </source>
</evidence>
<gene>
    <name evidence="9" type="primary">bla</name>
    <name evidence="9" type="ORF">ACFPFW_17825</name>
</gene>
<comment type="caution">
    <text evidence="9">The sequence shown here is derived from an EMBL/GenBank/DDBJ whole genome shotgun (WGS) entry which is preliminary data.</text>
</comment>
<organism evidence="9 10">
    <name type="scientific">Flaviflagellibacter deserti</name>
    <dbReference type="NCBI Taxonomy" id="2267266"/>
    <lineage>
        <taxon>Bacteria</taxon>
        <taxon>Pseudomonadati</taxon>
        <taxon>Pseudomonadota</taxon>
        <taxon>Alphaproteobacteria</taxon>
        <taxon>Hyphomicrobiales</taxon>
        <taxon>Flaviflagellibacter</taxon>
    </lineage>
</organism>
<dbReference type="PRINTS" id="PR00118">
    <property type="entry name" value="BLACTAMASEA"/>
</dbReference>
<sequence>MSRLLTRRQALAGALSLPFVSRALAAAPSPEAELADLERRSGGRLGVSVLDLGSIRRFGYRPDERFAMCSTFKLLAAGYVLARVDRGEERLDRRIVVRESDLVPYAPAVEKRLGGDGMTMSELCDAAITLSDNAAANLILASYGGPAGLTAYLRSIGDDVTRLDRNEPTLNEATPGDPRDTTSPAAILDTTRKLVLGDALSASSREQLKAWLIANTTGGARIRAGVPKDWIVGDKTGTGDKATSNDVAVLWPPGREPVLLTVYFTGSALSRDTQSKVIADAASIVVRGL</sequence>
<dbReference type="SUPFAM" id="SSF56601">
    <property type="entry name" value="beta-lactamase/transpeptidase-like"/>
    <property type="match status" value="1"/>
</dbReference>
<dbReference type="PANTHER" id="PTHR35333">
    <property type="entry name" value="BETA-LACTAMASE"/>
    <property type="match status" value="1"/>
</dbReference>
<dbReference type="GO" id="GO:0008800">
    <property type="term" value="F:beta-lactamase activity"/>
    <property type="evidence" value="ECO:0007669"/>
    <property type="project" value="UniProtKB-EC"/>
</dbReference>
<evidence type="ECO:0000256" key="1">
    <source>
        <dbReference type="ARBA" id="ARBA00001526"/>
    </source>
</evidence>
<dbReference type="InterPro" id="IPR012338">
    <property type="entry name" value="Beta-lactam/transpept-like"/>
</dbReference>
<dbReference type="Pfam" id="PF13354">
    <property type="entry name" value="Beta-lactamase2"/>
    <property type="match status" value="1"/>
</dbReference>
<evidence type="ECO:0000256" key="3">
    <source>
        <dbReference type="ARBA" id="ARBA00012865"/>
    </source>
</evidence>
<comment type="catalytic activity">
    <reaction evidence="1 6">
        <text>a beta-lactam + H2O = a substituted beta-amino acid</text>
        <dbReference type="Rhea" id="RHEA:20401"/>
        <dbReference type="ChEBI" id="CHEBI:15377"/>
        <dbReference type="ChEBI" id="CHEBI:35627"/>
        <dbReference type="ChEBI" id="CHEBI:140347"/>
        <dbReference type="EC" id="3.5.2.6"/>
    </reaction>
</comment>
<dbReference type="InterPro" id="IPR045155">
    <property type="entry name" value="Beta-lactam_cat"/>
</dbReference>
<proteinExistence type="inferred from homology"/>
<dbReference type="InterPro" id="IPR000871">
    <property type="entry name" value="Beta-lactam_class-A"/>
</dbReference>